<organism evidence="8">
    <name type="scientific">Lemna minor</name>
    <name type="common">Common duckweed</name>
    <dbReference type="NCBI Taxonomy" id="4472"/>
    <lineage>
        <taxon>Eukaryota</taxon>
        <taxon>Viridiplantae</taxon>
        <taxon>Streptophyta</taxon>
        <taxon>Embryophyta</taxon>
        <taxon>Tracheophyta</taxon>
        <taxon>Spermatophyta</taxon>
        <taxon>Magnoliopsida</taxon>
        <taxon>Liliopsida</taxon>
        <taxon>Araceae</taxon>
        <taxon>Lemnoideae</taxon>
        <taxon>Lemna</taxon>
    </lineage>
</organism>
<comment type="subcellular location">
    <subcellularLocation>
        <location evidence="1">Nucleus</location>
    </subcellularLocation>
</comment>
<evidence type="ECO:0000256" key="1">
    <source>
        <dbReference type="ARBA" id="ARBA00004123"/>
    </source>
</evidence>
<protein>
    <submittedName>
        <fullName evidence="8">Transcription factor LUX</fullName>
    </submittedName>
</protein>
<keyword evidence="5" id="KW-0539">Nucleus</keyword>
<sequence length="285" mass="30894">MADGDGGSVAANGDTATVKEWLLGLPSDEELTPLSQSLIPPSLAAAFGIKLEPPRSMSDVQRASQDFVESLRRQISSSSSSSALKVFPSFAAATEEDESAAKEAEESDSAFRTENSNDEISARAQKRPRLAWTPQLHKRFVDVITHLGIKNAVPKTIMQLMNVEGLTRENVASHLQKYRQYLKRMQGIPIEAPSSSDHFASSPAPPGIQETRQIPVPMPYAPPPGMIPMPVIGMTHHHGAPVAMVPLNSAHHPYAAFGDRPKDSWTGGNNFASMAPYYHVSPGYK</sequence>
<evidence type="ECO:0000259" key="7">
    <source>
        <dbReference type="PROSITE" id="PS51294"/>
    </source>
</evidence>
<dbReference type="PANTHER" id="PTHR31442">
    <property type="entry name" value="HOMEODOMAIN-LIKE SUPERFAMILY PROTEIN-RELATED"/>
    <property type="match status" value="1"/>
</dbReference>
<keyword evidence="2" id="KW-0805">Transcription regulation</keyword>
<dbReference type="GO" id="GO:0003677">
    <property type="term" value="F:DNA binding"/>
    <property type="evidence" value="ECO:0007669"/>
    <property type="project" value="UniProtKB-KW"/>
</dbReference>
<dbReference type="InterPro" id="IPR017930">
    <property type="entry name" value="Myb_dom"/>
</dbReference>
<dbReference type="NCBIfam" id="TIGR01557">
    <property type="entry name" value="myb_SHAQKYF"/>
    <property type="match status" value="1"/>
</dbReference>
<feature type="domain" description="HTH myb-type" evidence="7">
    <location>
        <begin position="124"/>
        <end position="183"/>
    </location>
</feature>
<dbReference type="InterPro" id="IPR009057">
    <property type="entry name" value="Homeodomain-like_sf"/>
</dbReference>
<keyword evidence="3" id="KW-0238">DNA-binding</keyword>
<dbReference type="FunFam" id="1.10.10.60:FF:000007">
    <property type="entry name" value="Two-component response regulator"/>
    <property type="match status" value="1"/>
</dbReference>
<gene>
    <name evidence="8" type="primary">LmLUX_2</name>
</gene>
<dbReference type="AlphaFoldDB" id="A0A8S0NL15"/>
<evidence type="ECO:0000256" key="2">
    <source>
        <dbReference type="ARBA" id="ARBA00023015"/>
    </source>
</evidence>
<dbReference type="InterPro" id="IPR001005">
    <property type="entry name" value="SANT/Myb"/>
</dbReference>
<evidence type="ECO:0000256" key="3">
    <source>
        <dbReference type="ARBA" id="ARBA00023125"/>
    </source>
</evidence>
<evidence type="ECO:0000313" key="8">
    <source>
        <dbReference type="EMBL" id="BDI21196.1"/>
    </source>
</evidence>
<dbReference type="Pfam" id="PF00249">
    <property type="entry name" value="Myb_DNA-binding"/>
    <property type="match status" value="1"/>
</dbReference>
<reference evidence="8" key="1">
    <citation type="submission" date="2022-05" db="EMBL/GenBank/DDBJ databases">
        <title>No circadian clock-gene circuit in the generation of cellular bioluminescence rhythm of CaMV35S::PtRLUC in duckweed.</title>
        <authorList>
            <person name="Watanabe E."/>
            <person name="Muranaka T."/>
            <person name="Nakamaura S."/>
            <person name="Isoda M."/>
            <person name="Ito S."/>
            <person name="Oyama T."/>
        </authorList>
    </citation>
    <scope>NUCLEOTIDE SEQUENCE</scope>
    <source>
        <strain evidence="8">5512</strain>
    </source>
</reference>
<dbReference type="PANTHER" id="PTHR31442:SF21">
    <property type="entry name" value="TRANSCRIPTION FACTOR BOA-RELATED"/>
    <property type="match status" value="1"/>
</dbReference>
<name>A0A8S0NL15_LEMMI</name>
<dbReference type="GO" id="GO:0005634">
    <property type="term" value="C:nucleus"/>
    <property type="evidence" value="ECO:0007669"/>
    <property type="project" value="UniProtKB-SubCell"/>
</dbReference>
<evidence type="ECO:0000256" key="5">
    <source>
        <dbReference type="ARBA" id="ARBA00023242"/>
    </source>
</evidence>
<dbReference type="InterPro" id="IPR006447">
    <property type="entry name" value="Myb_dom_plants"/>
</dbReference>
<accession>A0A8S0NL15</accession>
<feature type="region of interest" description="Disordered" evidence="6">
    <location>
        <begin position="97"/>
        <end position="125"/>
    </location>
</feature>
<dbReference type="GO" id="GO:0003700">
    <property type="term" value="F:DNA-binding transcription factor activity"/>
    <property type="evidence" value="ECO:0007669"/>
    <property type="project" value="InterPro"/>
</dbReference>
<dbReference type="SUPFAM" id="SSF46689">
    <property type="entry name" value="Homeodomain-like"/>
    <property type="match status" value="1"/>
</dbReference>
<evidence type="ECO:0000256" key="4">
    <source>
        <dbReference type="ARBA" id="ARBA00023163"/>
    </source>
</evidence>
<proteinExistence type="evidence at transcript level"/>
<dbReference type="Gene3D" id="1.10.10.60">
    <property type="entry name" value="Homeodomain-like"/>
    <property type="match status" value="1"/>
</dbReference>
<dbReference type="InterPro" id="IPR044841">
    <property type="entry name" value="LUX/BOA-like"/>
</dbReference>
<dbReference type="EMBL" id="LC708290">
    <property type="protein sequence ID" value="BDI21196.1"/>
    <property type="molecule type" value="mRNA"/>
</dbReference>
<keyword evidence="4" id="KW-0804">Transcription</keyword>
<evidence type="ECO:0000256" key="6">
    <source>
        <dbReference type="SAM" id="MobiDB-lite"/>
    </source>
</evidence>
<dbReference type="PROSITE" id="PS51294">
    <property type="entry name" value="HTH_MYB"/>
    <property type="match status" value="1"/>
</dbReference>